<keyword evidence="2" id="KW-0808">Transferase</keyword>
<dbReference type="Proteomes" id="UP000248918">
    <property type="component" value="Unassembled WGS sequence"/>
</dbReference>
<protein>
    <submittedName>
        <fullName evidence="2">PpGpp synthetase/RelA/SpoT-type nucleotidyltransferase</fullName>
    </submittedName>
</protein>
<dbReference type="InterPro" id="IPR043519">
    <property type="entry name" value="NT_sf"/>
</dbReference>
<dbReference type="Pfam" id="PF04607">
    <property type="entry name" value="RelA_SpoT"/>
    <property type="match status" value="1"/>
</dbReference>
<reference evidence="2 3" key="1">
    <citation type="submission" date="2018-06" db="EMBL/GenBank/DDBJ databases">
        <title>Genomic Encyclopedia of Type Strains, Phase III (KMG-III): the genomes of soil and plant-associated and newly described type strains.</title>
        <authorList>
            <person name="Whitman W."/>
        </authorList>
    </citation>
    <scope>NUCLEOTIDE SEQUENCE [LARGE SCALE GENOMIC DNA]</scope>
    <source>
        <strain evidence="2 3">LMG 23644</strain>
    </source>
</reference>
<dbReference type="GO" id="GO:0015969">
    <property type="term" value="P:guanosine tetraphosphate metabolic process"/>
    <property type="evidence" value="ECO:0007669"/>
    <property type="project" value="InterPro"/>
</dbReference>
<dbReference type="InterPro" id="IPR007685">
    <property type="entry name" value="RelA_SpoT"/>
</dbReference>
<feature type="domain" description="RelA/SpoT" evidence="1">
    <location>
        <begin position="44"/>
        <end position="173"/>
    </location>
</feature>
<accession>A0A329C4R7</accession>
<dbReference type="RefSeq" id="WP_111932547.1">
    <property type="nucleotide sequence ID" value="NZ_CADFFP010000007.1"/>
</dbReference>
<dbReference type="Gene3D" id="3.30.460.10">
    <property type="entry name" value="Beta Polymerase, domain 2"/>
    <property type="match status" value="1"/>
</dbReference>
<sequence>MTDDELLAEYRMRYERVLAPLAGRLGDFLTDAIRDLPRIDRVSARAKSPDRFFAKATKLSGEVRKYQRPFQQIQDQIGARVITFYLDDVAAVSSVIDKYFFPIEARDVLPDSESEFGYVGKHYILAVPDDVYPNEEAEAKLMPKFFELQIKTLFQHAWSEAGHDIAYKPVAALTSLQKRQLAFTAAQAWGADQMFNTLSQELLPQRDATQA</sequence>
<organism evidence="2 3">
    <name type="scientific">Paraburkholderia bryophila</name>
    <dbReference type="NCBI Taxonomy" id="420952"/>
    <lineage>
        <taxon>Bacteria</taxon>
        <taxon>Pseudomonadati</taxon>
        <taxon>Pseudomonadota</taxon>
        <taxon>Betaproteobacteria</taxon>
        <taxon>Burkholderiales</taxon>
        <taxon>Burkholderiaceae</taxon>
        <taxon>Paraburkholderia</taxon>
    </lineage>
</organism>
<comment type="caution">
    <text evidence="2">The sequence shown here is derived from an EMBL/GenBank/DDBJ whole genome shotgun (WGS) entry which is preliminary data.</text>
</comment>
<dbReference type="PANTHER" id="PTHR41773">
    <property type="entry name" value="GTP PYROPHOSPHATASE-RELATED"/>
    <property type="match status" value="1"/>
</dbReference>
<name>A0A329C4R7_9BURK</name>
<dbReference type="AlphaFoldDB" id="A0A329C4R7"/>
<proteinExistence type="predicted"/>
<evidence type="ECO:0000313" key="3">
    <source>
        <dbReference type="Proteomes" id="UP000248918"/>
    </source>
</evidence>
<dbReference type="SUPFAM" id="SSF81301">
    <property type="entry name" value="Nucleotidyltransferase"/>
    <property type="match status" value="1"/>
</dbReference>
<dbReference type="PANTHER" id="PTHR41773:SF1">
    <property type="entry name" value="RELA_SPOT DOMAIN-CONTAINING PROTEIN"/>
    <property type="match status" value="1"/>
</dbReference>
<dbReference type="SMART" id="SM00954">
    <property type="entry name" value="RelA_SpoT"/>
    <property type="match status" value="1"/>
</dbReference>
<evidence type="ECO:0000313" key="2">
    <source>
        <dbReference type="EMBL" id="RAS29783.1"/>
    </source>
</evidence>
<dbReference type="EMBL" id="QLTK01000010">
    <property type="protein sequence ID" value="RAS29783.1"/>
    <property type="molecule type" value="Genomic_DNA"/>
</dbReference>
<dbReference type="CDD" id="cd05399">
    <property type="entry name" value="NT_Rel-Spo_like"/>
    <property type="match status" value="1"/>
</dbReference>
<dbReference type="GO" id="GO:0016740">
    <property type="term" value="F:transferase activity"/>
    <property type="evidence" value="ECO:0007669"/>
    <property type="project" value="UniProtKB-KW"/>
</dbReference>
<gene>
    <name evidence="2" type="ORF">BX591_11058</name>
</gene>
<dbReference type="OrthoDB" id="9789634at2"/>
<evidence type="ECO:0000259" key="1">
    <source>
        <dbReference type="SMART" id="SM00954"/>
    </source>
</evidence>